<organism evidence="3">
    <name type="scientific">marine metagenome</name>
    <dbReference type="NCBI Taxonomy" id="408172"/>
    <lineage>
        <taxon>unclassified sequences</taxon>
        <taxon>metagenomes</taxon>
        <taxon>ecological metagenomes</taxon>
    </lineage>
</organism>
<gene>
    <name evidence="3" type="ORF">METZ01_LOCUS149994</name>
</gene>
<dbReference type="AlphaFoldDB" id="A0A382A6K7"/>
<reference evidence="3" key="1">
    <citation type="submission" date="2018-05" db="EMBL/GenBank/DDBJ databases">
        <authorList>
            <person name="Lanie J.A."/>
            <person name="Ng W.-L."/>
            <person name="Kazmierczak K.M."/>
            <person name="Andrzejewski T.M."/>
            <person name="Davidsen T.M."/>
            <person name="Wayne K.J."/>
            <person name="Tettelin H."/>
            <person name="Glass J.I."/>
            <person name="Rusch D."/>
            <person name="Podicherti R."/>
            <person name="Tsui H.-C.T."/>
            <person name="Winkler M.E."/>
        </authorList>
    </citation>
    <scope>NUCLEOTIDE SEQUENCE</scope>
</reference>
<dbReference type="Pfam" id="PF23451">
    <property type="entry name" value="Zn_ribbon_PaaD"/>
    <property type="match status" value="1"/>
</dbReference>
<evidence type="ECO:0000259" key="2">
    <source>
        <dbReference type="Pfam" id="PF23451"/>
    </source>
</evidence>
<dbReference type="Gene3D" id="3.30.300.130">
    <property type="entry name" value="Fe-S cluster assembly (FSCA)"/>
    <property type="match status" value="1"/>
</dbReference>
<dbReference type="Pfam" id="PF01883">
    <property type="entry name" value="FeS_assembly_P"/>
    <property type="match status" value="1"/>
</dbReference>
<dbReference type="InterPro" id="IPR056572">
    <property type="entry name" value="Zn_ribbon_PaaD"/>
</dbReference>
<dbReference type="InterPro" id="IPR034904">
    <property type="entry name" value="FSCA_dom_sf"/>
</dbReference>
<dbReference type="NCBIfam" id="TIGR02159">
    <property type="entry name" value="PA_CoA_Oxy4"/>
    <property type="match status" value="1"/>
</dbReference>
<dbReference type="EMBL" id="UINC01024116">
    <property type="protein sequence ID" value="SVA97140.1"/>
    <property type="molecule type" value="Genomic_DNA"/>
</dbReference>
<dbReference type="InterPro" id="IPR052339">
    <property type="entry name" value="Fe-S_Maturation_MIP18"/>
</dbReference>
<dbReference type="PANTHER" id="PTHR42831:SF3">
    <property type="entry name" value="1,2-PHENYLACETYL-COA EPOXIDASE, SUBUNIT D-RELATED"/>
    <property type="match status" value="1"/>
</dbReference>
<evidence type="ECO:0000259" key="1">
    <source>
        <dbReference type="Pfam" id="PF01883"/>
    </source>
</evidence>
<protein>
    <submittedName>
        <fullName evidence="3">Uncharacterized protein</fullName>
    </submittedName>
</protein>
<dbReference type="InterPro" id="IPR011883">
    <property type="entry name" value="PaaD-like"/>
</dbReference>
<name>A0A382A6K7_9ZZZZ</name>
<feature type="domain" description="PaaD zinc beta ribbon" evidence="2">
    <location>
        <begin position="106"/>
        <end position="146"/>
    </location>
</feature>
<dbReference type="SUPFAM" id="SSF117916">
    <property type="entry name" value="Fe-S cluster assembly (FSCA) domain-like"/>
    <property type="match status" value="1"/>
</dbReference>
<feature type="domain" description="MIP18 family-like" evidence="1">
    <location>
        <begin position="5"/>
        <end position="63"/>
    </location>
</feature>
<dbReference type="InterPro" id="IPR002744">
    <property type="entry name" value="MIP18-like"/>
</dbReference>
<sequence>MVEIDKIWKLLETIPDPEIPVISIVDLGIIRKVEYDRNQLVISITSTYSGCPAMKFIEKEIILLLEQEGYKNVAIKMTLSPPWTTDWINTEAMEKLKKEGIAPPIRKISCPHCGTDKIERISEFGSTACKAFYKCNGCLEPFEYFKCI</sequence>
<evidence type="ECO:0000313" key="3">
    <source>
        <dbReference type="EMBL" id="SVA97140.1"/>
    </source>
</evidence>
<dbReference type="PANTHER" id="PTHR42831">
    <property type="entry name" value="FE-S PROTEIN MATURATION AUXILIARY FACTOR YITW"/>
    <property type="match status" value="1"/>
</dbReference>
<accession>A0A382A6K7</accession>
<proteinExistence type="predicted"/>